<reference evidence="1" key="1">
    <citation type="submission" date="2021-01" db="EMBL/GenBank/DDBJ databases">
        <authorList>
            <person name="Corre E."/>
            <person name="Pelletier E."/>
            <person name="Niang G."/>
            <person name="Scheremetjew M."/>
            <person name="Finn R."/>
            <person name="Kale V."/>
            <person name="Holt S."/>
            <person name="Cochrane G."/>
            <person name="Meng A."/>
            <person name="Brown T."/>
            <person name="Cohen L."/>
        </authorList>
    </citation>
    <scope>NUCLEOTIDE SEQUENCE</scope>
</reference>
<evidence type="ECO:0000313" key="1">
    <source>
        <dbReference type="EMBL" id="CAD8841607.1"/>
    </source>
</evidence>
<dbReference type="AlphaFoldDB" id="A0A7S1F3W4"/>
<sequence length="119" mass="13415">MAAAAPQLNKEQAKQLLDEAFAIIDTPDNRNTLKDAVLKAVDENPDDEMKQQFAKTQLLTPLVQGMVAPVYEKFGFNVQTSMMAIMQIQMHSMGDEDMTNKIKKLMMGLQGKFEVFENM</sequence>
<name>A0A7S1F3W4_NOCSC</name>
<gene>
    <name evidence="1" type="ORF">NSCI0253_LOCUS15955</name>
</gene>
<organism evidence="1">
    <name type="scientific">Noctiluca scintillans</name>
    <name type="common">Sea sparkle</name>
    <name type="synonym">Red tide dinoflagellate</name>
    <dbReference type="NCBI Taxonomy" id="2966"/>
    <lineage>
        <taxon>Eukaryota</taxon>
        <taxon>Sar</taxon>
        <taxon>Alveolata</taxon>
        <taxon>Dinophyceae</taxon>
        <taxon>Noctilucales</taxon>
        <taxon>Noctilucaceae</taxon>
        <taxon>Noctiluca</taxon>
    </lineage>
</organism>
<accession>A0A7S1F3W4</accession>
<evidence type="ECO:0008006" key="2">
    <source>
        <dbReference type="Google" id="ProtNLM"/>
    </source>
</evidence>
<dbReference type="EMBL" id="HBFQ01022698">
    <property type="protein sequence ID" value="CAD8841607.1"/>
    <property type="molecule type" value="Transcribed_RNA"/>
</dbReference>
<proteinExistence type="predicted"/>
<protein>
    <recommendedName>
        <fullName evidence="2">Protein C10</fullName>
    </recommendedName>
</protein>